<accession>A0A926UUW4</accession>
<evidence type="ECO:0000256" key="1">
    <source>
        <dbReference type="SAM" id="MobiDB-lite"/>
    </source>
</evidence>
<gene>
    <name evidence="3" type="ORF">H6F44_14290</name>
</gene>
<dbReference type="EMBL" id="JACJPY010000048">
    <property type="protein sequence ID" value="MBD2151283.1"/>
    <property type="molecule type" value="Genomic_DNA"/>
</dbReference>
<keyword evidence="4" id="KW-1185">Reference proteome</keyword>
<dbReference type="InterPro" id="IPR010903">
    <property type="entry name" value="DUF1517"/>
</dbReference>
<reference evidence="3" key="2">
    <citation type="submission" date="2020-08" db="EMBL/GenBank/DDBJ databases">
        <authorList>
            <person name="Chen M."/>
            <person name="Teng W."/>
            <person name="Zhao L."/>
            <person name="Hu C."/>
            <person name="Zhou Y."/>
            <person name="Han B."/>
            <person name="Song L."/>
            <person name="Shu W."/>
        </authorList>
    </citation>
    <scope>NUCLEOTIDE SEQUENCE</scope>
    <source>
        <strain evidence="3">FACHB-1277</strain>
    </source>
</reference>
<keyword evidence="2" id="KW-1133">Transmembrane helix</keyword>
<feature type="compositionally biased region" description="Low complexity" evidence="1">
    <location>
        <begin position="36"/>
        <end position="81"/>
    </location>
</feature>
<comment type="caution">
    <text evidence="3">The sequence shown here is derived from an EMBL/GenBank/DDBJ whole genome shotgun (WGS) entry which is preliminary data.</text>
</comment>
<sequence length="327" mass="35808">MKVWKRSLIALAMVTLGMIGEVAPSLARRSGGRVGGSSFKSSPSRSSPTKSAPSNTSPSRSSPSNTSNSVTSPRRSTSPSRYTGGVYYSGNGDVITRGFEYNIVIYIVSAILLFALIGWVTKCIIDAARKTNQSKVNLLKLQIGLLASARSLQQELIDMALEADTESVSGLTDVLHETALTIMRHPEYWVYVHSANELIKPEAAESQFNSLVLTERSKLNEESLSNVRGRLSTDAPESVEPSPDAPLVFAEISEYIVVTMLVAATGDALSKLPPLRSAEQLQEWLQSIWEITDEELLAVEILWEPQSEEYTLTNDDVISVYPDLIRI</sequence>
<dbReference type="Proteomes" id="UP000631421">
    <property type="component" value="Unassembled WGS sequence"/>
</dbReference>
<dbReference type="RefSeq" id="WP_190351700.1">
    <property type="nucleotide sequence ID" value="NZ_JACJPY010000048.1"/>
</dbReference>
<dbReference type="Pfam" id="PF07466">
    <property type="entry name" value="DUF1517"/>
    <property type="match status" value="1"/>
</dbReference>
<evidence type="ECO:0000256" key="2">
    <source>
        <dbReference type="SAM" id="Phobius"/>
    </source>
</evidence>
<dbReference type="PANTHER" id="PTHR33975:SF2">
    <property type="entry name" value="MYELIN-ASSOCIATED OLIGODENDROCYTE BASIC PROTEIN"/>
    <property type="match status" value="1"/>
</dbReference>
<feature type="transmembrane region" description="Helical" evidence="2">
    <location>
        <begin position="103"/>
        <end position="125"/>
    </location>
</feature>
<name>A0A926UUW4_9CYAN</name>
<dbReference type="PIRSF" id="PIRSF037221">
    <property type="entry name" value="DUF1517"/>
    <property type="match status" value="1"/>
</dbReference>
<protein>
    <submittedName>
        <fullName evidence="3">DUF1517 domain-containing protein</fullName>
    </submittedName>
</protein>
<evidence type="ECO:0000313" key="3">
    <source>
        <dbReference type="EMBL" id="MBD2151283.1"/>
    </source>
</evidence>
<dbReference type="AlphaFoldDB" id="A0A926UUW4"/>
<feature type="region of interest" description="Disordered" evidence="1">
    <location>
        <begin position="28"/>
        <end position="82"/>
    </location>
</feature>
<dbReference type="InterPro" id="IPR053023">
    <property type="entry name" value="FLAP_modulator"/>
</dbReference>
<reference evidence="3" key="1">
    <citation type="journal article" date="2015" name="ISME J.">
        <title>Draft Genome Sequence of Streptomyces incarnatus NRRL8089, which Produces the Nucleoside Antibiotic Sinefungin.</title>
        <authorList>
            <person name="Oshima K."/>
            <person name="Hattori M."/>
            <person name="Shimizu H."/>
            <person name="Fukuda K."/>
            <person name="Nemoto M."/>
            <person name="Inagaki K."/>
            <person name="Tamura T."/>
        </authorList>
    </citation>
    <scope>NUCLEOTIDE SEQUENCE</scope>
    <source>
        <strain evidence="3">FACHB-1277</strain>
    </source>
</reference>
<keyword evidence="2" id="KW-0472">Membrane</keyword>
<organism evidence="3 4">
    <name type="scientific">Pseudanabaena cinerea FACHB-1277</name>
    <dbReference type="NCBI Taxonomy" id="2949581"/>
    <lineage>
        <taxon>Bacteria</taxon>
        <taxon>Bacillati</taxon>
        <taxon>Cyanobacteriota</taxon>
        <taxon>Cyanophyceae</taxon>
        <taxon>Pseudanabaenales</taxon>
        <taxon>Pseudanabaenaceae</taxon>
        <taxon>Pseudanabaena</taxon>
        <taxon>Pseudanabaena cinerea</taxon>
    </lineage>
</organism>
<proteinExistence type="predicted"/>
<dbReference type="PANTHER" id="PTHR33975">
    <property type="entry name" value="MYELIN-ASSOCIATED OLIGODENDROCYTE BASIC PROTEIN"/>
    <property type="match status" value="1"/>
</dbReference>
<keyword evidence="2" id="KW-0812">Transmembrane</keyword>
<evidence type="ECO:0000313" key="4">
    <source>
        <dbReference type="Proteomes" id="UP000631421"/>
    </source>
</evidence>